<dbReference type="PROSITE" id="PS00149">
    <property type="entry name" value="SULFATASE_2"/>
    <property type="match status" value="1"/>
</dbReference>
<dbReference type="AlphaFoldDB" id="A0A7J7KCY5"/>
<comment type="subunit">
    <text evidence="5">Homodimer.</text>
</comment>
<evidence type="ECO:0000256" key="18">
    <source>
        <dbReference type="SAM" id="SignalP"/>
    </source>
</evidence>
<evidence type="ECO:0000256" key="9">
    <source>
        <dbReference type="ARBA" id="ARBA00022729"/>
    </source>
</evidence>
<evidence type="ECO:0000313" key="20">
    <source>
        <dbReference type="EMBL" id="KAF6036509.1"/>
    </source>
</evidence>
<evidence type="ECO:0000256" key="5">
    <source>
        <dbReference type="ARBA" id="ARBA00011738"/>
    </source>
</evidence>
<evidence type="ECO:0000256" key="2">
    <source>
        <dbReference type="ARBA" id="ARBA00001913"/>
    </source>
</evidence>
<evidence type="ECO:0000259" key="19">
    <source>
        <dbReference type="Pfam" id="PF00884"/>
    </source>
</evidence>
<dbReference type="SUPFAM" id="SSF53649">
    <property type="entry name" value="Alkaline phosphatase-like"/>
    <property type="match status" value="1"/>
</dbReference>
<evidence type="ECO:0000256" key="14">
    <source>
        <dbReference type="ARBA" id="ARBA00023228"/>
    </source>
</evidence>
<evidence type="ECO:0000256" key="8">
    <source>
        <dbReference type="ARBA" id="ARBA00022723"/>
    </source>
</evidence>
<dbReference type="GO" id="GO:0046872">
    <property type="term" value="F:metal ion binding"/>
    <property type="evidence" value="ECO:0007669"/>
    <property type="project" value="UniProtKB-KW"/>
</dbReference>
<protein>
    <recommendedName>
        <fullName evidence="7">N-acetylgalactosamine-6-sulfatase</fullName>
        <ecNumber evidence="6">3.1.6.4</ecNumber>
    </recommendedName>
    <alternativeName>
        <fullName evidence="17">Chondroitinsulfatase</fullName>
    </alternativeName>
    <alternativeName>
        <fullName evidence="15">Galactose-6-sulfate sulfatase</fullName>
    </alternativeName>
    <alternativeName>
        <fullName evidence="16">N-acetylgalactosamine-6-sulfate sulfatase</fullName>
    </alternativeName>
</protein>
<evidence type="ECO:0000256" key="4">
    <source>
        <dbReference type="ARBA" id="ARBA00008779"/>
    </source>
</evidence>
<evidence type="ECO:0000256" key="6">
    <source>
        <dbReference type="ARBA" id="ARBA00012117"/>
    </source>
</evidence>
<dbReference type="Proteomes" id="UP000593567">
    <property type="component" value="Unassembled WGS sequence"/>
</dbReference>
<evidence type="ECO:0000256" key="16">
    <source>
        <dbReference type="ARBA" id="ARBA00032952"/>
    </source>
</evidence>
<reference evidence="20" key="1">
    <citation type="submission" date="2020-06" db="EMBL/GenBank/DDBJ databases">
        <title>Draft genome of Bugula neritina, a colonial animal packing powerful symbionts and potential medicines.</title>
        <authorList>
            <person name="Rayko M."/>
        </authorList>
    </citation>
    <scope>NUCLEOTIDE SEQUENCE [LARGE SCALE GENOMIC DNA]</scope>
    <source>
        <strain evidence="20">Kwan_BN1</strain>
    </source>
</reference>
<dbReference type="PANTHER" id="PTHR42693">
    <property type="entry name" value="ARYLSULFATASE FAMILY MEMBER"/>
    <property type="match status" value="1"/>
</dbReference>
<keyword evidence="14" id="KW-0458">Lysosome</keyword>
<keyword evidence="21" id="KW-1185">Reference proteome</keyword>
<comment type="catalytic activity">
    <reaction evidence="1">
        <text>Hydrolysis of the 6-sulfate groups of the N-acetyl-D-galactosamine 6-sulfate units of chondroitin sulfate and of the D-galactose 6-sulfate units of keratan sulfate.</text>
        <dbReference type="EC" id="3.1.6.4"/>
    </reaction>
</comment>
<dbReference type="PANTHER" id="PTHR42693:SF47">
    <property type="entry name" value="N-ACETYLGALACTOSAMINE-6-SULFATASE"/>
    <property type="match status" value="1"/>
</dbReference>
<dbReference type="InterPro" id="IPR024607">
    <property type="entry name" value="Sulfatase_CS"/>
</dbReference>
<feature type="chain" id="PRO_5029672364" description="N-acetylgalactosamine-6-sulfatase" evidence="18">
    <location>
        <begin position="25"/>
        <end position="518"/>
    </location>
</feature>
<dbReference type="EMBL" id="VXIV02000709">
    <property type="protein sequence ID" value="KAF6036509.1"/>
    <property type="molecule type" value="Genomic_DNA"/>
</dbReference>
<evidence type="ECO:0000256" key="15">
    <source>
        <dbReference type="ARBA" id="ARBA00030478"/>
    </source>
</evidence>
<dbReference type="Gene3D" id="3.30.1120.10">
    <property type="match status" value="1"/>
</dbReference>
<keyword evidence="12" id="KW-1015">Disulfide bond</keyword>
<comment type="caution">
    <text evidence="20">The sequence shown here is derived from an EMBL/GenBank/DDBJ whole genome shotgun (WGS) entry which is preliminary data.</text>
</comment>
<feature type="domain" description="Sulfatase N-terminal" evidence="19">
    <location>
        <begin position="27"/>
        <end position="350"/>
    </location>
</feature>
<comment type="cofactor">
    <cofactor evidence="2">
        <name>Ca(2+)</name>
        <dbReference type="ChEBI" id="CHEBI:29108"/>
    </cofactor>
</comment>
<evidence type="ECO:0000256" key="7">
    <source>
        <dbReference type="ARBA" id="ARBA00019527"/>
    </source>
</evidence>
<evidence type="ECO:0000256" key="11">
    <source>
        <dbReference type="ARBA" id="ARBA00022837"/>
    </source>
</evidence>
<evidence type="ECO:0000256" key="13">
    <source>
        <dbReference type="ARBA" id="ARBA00023180"/>
    </source>
</evidence>
<dbReference type="InterPro" id="IPR050738">
    <property type="entry name" value="Sulfatase"/>
</dbReference>
<proteinExistence type="inferred from homology"/>
<evidence type="ECO:0000256" key="3">
    <source>
        <dbReference type="ARBA" id="ARBA00004371"/>
    </source>
</evidence>
<keyword evidence="13" id="KW-0325">Glycoprotein</keyword>
<sequence>MYSGMGKSISLVVLMFCMIMQADATLPNFIIMLMDDMGYGDLGVFGEPNKETPNLDRMAREGALLTDFYTANPLCSPSRAALLSGRLPIRNGFYTDNAHARNAYTPQDIVGGIQDDEILIPELLQKAGYNSKIVGKWHLGHQPQFLPLKHGFDEWFGAPNCHFGPYNNNKTTPNIPVYRNDKMVGRYYEGAYNIDRATGESNLTLFYEALEFISKPRPKDQPFFLYWAPDSTHAPVYSSKKFLGSSRRGIYGDAVRDLDAGVGAILNQLTALGIANNTLVFFTSDNGAAIVSKTHGGSNGPFLCGKETTFEGGLHEPGIAWWPGTIPAGTISHQSATVMDYMATLADFAGLPLPSDRQLDSMSLRQALTNGSEVKRPVYYYRGNELMAVRYGLYKAHLWTWTNGMDEFNHGINFCPGEEVEGVTTHNQTDHSSQPIIFHLGRDPGEKYPLGVRSAEYKAVWADIQVIVDAHKKGLKPAKPQLNYCDNAVMNWAPPGCKELNACLPVPKSTLKKCVWPH</sequence>
<keyword evidence="8" id="KW-0479">Metal-binding</keyword>
<name>A0A7J7KCY5_BUGNE</name>
<dbReference type="Gene3D" id="3.40.720.10">
    <property type="entry name" value="Alkaline Phosphatase, subunit A"/>
    <property type="match status" value="1"/>
</dbReference>
<dbReference type="FunFam" id="3.40.720.10:FF:000021">
    <property type="entry name" value="Galactosamine (N-acetyl)-6-sulfatase"/>
    <property type="match status" value="1"/>
</dbReference>
<gene>
    <name evidence="20" type="ORF">EB796_005185</name>
</gene>
<evidence type="ECO:0000313" key="21">
    <source>
        <dbReference type="Proteomes" id="UP000593567"/>
    </source>
</evidence>
<feature type="signal peptide" evidence="18">
    <location>
        <begin position="1"/>
        <end position="24"/>
    </location>
</feature>
<dbReference type="GO" id="GO:0005764">
    <property type="term" value="C:lysosome"/>
    <property type="evidence" value="ECO:0007669"/>
    <property type="project" value="UniProtKB-SubCell"/>
</dbReference>
<evidence type="ECO:0000256" key="17">
    <source>
        <dbReference type="ARBA" id="ARBA00033059"/>
    </source>
</evidence>
<dbReference type="Pfam" id="PF14707">
    <property type="entry name" value="Sulfatase_C"/>
    <property type="match status" value="1"/>
</dbReference>
<dbReference type="FunFam" id="3.30.1120.10:FF:000004">
    <property type="entry name" value="Galactosamine (N-acetyl)-6-sulfatase"/>
    <property type="match status" value="1"/>
</dbReference>
<keyword evidence="10" id="KW-0378">Hydrolase</keyword>
<accession>A0A7J7KCY5</accession>
<dbReference type="InterPro" id="IPR000917">
    <property type="entry name" value="Sulfatase_N"/>
</dbReference>
<dbReference type="GO" id="GO:0043890">
    <property type="term" value="F:N-acetylgalactosamine-6-sulfatase activity"/>
    <property type="evidence" value="ECO:0007669"/>
    <property type="project" value="UniProtKB-EC"/>
</dbReference>
<evidence type="ECO:0000256" key="10">
    <source>
        <dbReference type="ARBA" id="ARBA00022801"/>
    </source>
</evidence>
<comment type="subcellular location">
    <subcellularLocation>
        <location evidence="3">Lysosome</location>
    </subcellularLocation>
</comment>
<dbReference type="EC" id="3.1.6.4" evidence="6"/>
<keyword evidence="9 18" id="KW-0732">Signal</keyword>
<comment type="similarity">
    <text evidence="4">Belongs to the sulfatase family.</text>
</comment>
<evidence type="ECO:0000256" key="1">
    <source>
        <dbReference type="ARBA" id="ARBA00000027"/>
    </source>
</evidence>
<evidence type="ECO:0000256" key="12">
    <source>
        <dbReference type="ARBA" id="ARBA00023157"/>
    </source>
</evidence>
<keyword evidence="11" id="KW-0106">Calcium</keyword>
<dbReference type="InterPro" id="IPR017850">
    <property type="entry name" value="Alkaline_phosphatase_core_sf"/>
</dbReference>
<organism evidence="20 21">
    <name type="scientific">Bugula neritina</name>
    <name type="common">Brown bryozoan</name>
    <name type="synonym">Sertularia neritina</name>
    <dbReference type="NCBI Taxonomy" id="10212"/>
    <lineage>
        <taxon>Eukaryota</taxon>
        <taxon>Metazoa</taxon>
        <taxon>Spiralia</taxon>
        <taxon>Lophotrochozoa</taxon>
        <taxon>Bryozoa</taxon>
        <taxon>Gymnolaemata</taxon>
        <taxon>Cheilostomatida</taxon>
        <taxon>Flustrina</taxon>
        <taxon>Buguloidea</taxon>
        <taxon>Bugulidae</taxon>
        <taxon>Bugula</taxon>
    </lineage>
</organism>
<dbReference type="GO" id="GO:0004065">
    <property type="term" value="F:arylsulfatase activity"/>
    <property type="evidence" value="ECO:0007669"/>
    <property type="project" value="TreeGrafter"/>
</dbReference>
<dbReference type="Pfam" id="PF00884">
    <property type="entry name" value="Sulfatase"/>
    <property type="match status" value="1"/>
</dbReference>
<dbReference type="OrthoDB" id="103349at2759"/>